<name>X1P7C2_9ZZZZ</name>
<dbReference type="AlphaFoldDB" id="X1P7C2"/>
<proteinExistence type="predicted"/>
<dbReference type="EMBL" id="BARV01021714">
    <property type="protein sequence ID" value="GAI26819.1"/>
    <property type="molecule type" value="Genomic_DNA"/>
</dbReference>
<accession>X1P7C2</accession>
<reference evidence="1" key="1">
    <citation type="journal article" date="2014" name="Front. Microbiol.">
        <title>High frequency of phylogenetically diverse reductive dehalogenase-homologous genes in deep subseafloor sedimentary metagenomes.</title>
        <authorList>
            <person name="Kawai M."/>
            <person name="Futagami T."/>
            <person name="Toyoda A."/>
            <person name="Takaki Y."/>
            <person name="Nishi S."/>
            <person name="Hori S."/>
            <person name="Arai W."/>
            <person name="Tsubouchi T."/>
            <person name="Morono Y."/>
            <person name="Uchiyama I."/>
            <person name="Ito T."/>
            <person name="Fujiyama A."/>
            <person name="Inagaki F."/>
            <person name="Takami H."/>
        </authorList>
    </citation>
    <scope>NUCLEOTIDE SEQUENCE</scope>
    <source>
        <strain evidence="1">Expedition CK06-06</strain>
    </source>
</reference>
<evidence type="ECO:0000313" key="1">
    <source>
        <dbReference type="EMBL" id="GAI26819.1"/>
    </source>
</evidence>
<gene>
    <name evidence="1" type="ORF">S06H3_35930</name>
</gene>
<comment type="caution">
    <text evidence="1">The sequence shown here is derived from an EMBL/GenBank/DDBJ whole genome shotgun (WGS) entry which is preliminary data.</text>
</comment>
<protein>
    <submittedName>
        <fullName evidence="1">Uncharacterized protein</fullName>
    </submittedName>
</protein>
<organism evidence="1">
    <name type="scientific">marine sediment metagenome</name>
    <dbReference type="NCBI Taxonomy" id="412755"/>
    <lineage>
        <taxon>unclassified sequences</taxon>
        <taxon>metagenomes</taxon>
        <taxon>ecological metagenomes</taxon>
    </lineage>
</organism>
<feature type="non-terminal residue" evidence="1">
    <location>
        <position position="1"/>
    </location>
</feature>
<sequence>PSLGALPPKNALMTTEETVIPIDSGTYSRDAMVTTLATIEFIQEETNYALNMLEDLICNVKEYTVYDSTAEKAVGA</sequence>